<protein>
    <submittedName>
        <fullName evidence="2">Uncharacterized protein</fullName>
    </submittedName>
</protein>
<keyword evidence="1" id="KW-1133">Transmembrane helix</keyword>
<evidence type="ECO:0000313" key="2">
    <source>
        <dbReference type="EMBL" id="MBE9610072.1"/>
    </source>
</evidence>
<dbReference type="Proteomes" id="UP000604481">
    <property type="component" value="Unassembled WGS sequence"/>
</dbReference>
<dbReference type="AlphaFoldDB" id="A0A8J7K2I4"/>
<evidence type="ECO:0000313" key="3">
    <source>
        <dbReference type="Proteomes" id="UP000604481"/>
    </source>
</evidence>
<name>A0A8J7K2I4_9NEIS</name>
<organism evidence="2 3">
    <name type="scientific">Chitinilyticum piscinae</name>
    <dbReference type="NCBI Taxonomy" id="2866724"/>
    <lineage>
        <taxon>Bacteria</taxon>
        <taxon>Pseudomonadati</taxon>
        <taxon>Pseudomonadota</taxon>
        <taxon>Betaproteobacteria</taxon>
        <taxon>Neisseriales</taxon>
        <taxon>Chitinibacteraceae</taxon>
        <taxon>Chitinilyticum</taxon>
    </lineage>
</organism>
<dbReference type="EMBL" id="JADFUA010000006">
    <property type="protein sequence ID" value="MBE9610072.1"/>
    <property type="molecule type" value="Genomic_DNA"/>
</dbReference>
<reference evidence="2 3" key="1">
    <citation type="submission" date="2020-10" db="EMBL/GenBank/DDBJ databases">
        <title>The genome sequence of Chitinilyticum litopenaei 4Y14.</title>
        <authorList>
            <person name="Liu Y."/>
        </authorList>
    </citation>
    <scope>NUCLEOTIDE SEQUENCE [LARGE SCALE GENOMIC DNA]</scope>
    <source>
        <strain evidence="2 3">4Y14</strain>
    </source>
</reference>
<keyword evidence="1" id="KW-0472">Membrane</keyword>
<evidence type="ECO:0000256" key="1">
    <source>
        <dbReference type="SAM" id="Phobius"/>
    </source>
</evidence>
<keyword evidence="1" id="KW-0812">Transmembrane</keyword>
<gene>
    <name evidence="2" type="ORF">INR99_12045</name>
</gene>
<keyword evidence="3" id="KW-1185">Reference proteome</keyword>
<sequence>MLQLLWTAFSQINPTIGAGIIAAAATVVVSVASILVAKRLEFRAIVAKEHREKKTPFYEDMVKFIFRITFSDKLGLPPLSEEDMIKQMASFTENLVVWGADDVIDAWFKFRNNSIKGESSGITIMFDIENLLLAIRQDLGHPNKGLTKGKILGLFINDIHDHIK</sequence>
<feature type="transmembrane region" description="Helical" evidence="1">
    <location>
        <begin position="16"/>
        <end position="37"/>
    </location>
</feature>
<accession>A0A8J7K2I4</accession>
<dbReference type="RefSeq" id="WP_194116586.1">
    <property type="nucleotide sequence ID" value="NZ_JADFUA010000006.1"/>
</dbReference>
<proteinExistence type="predicted"/>
<comment type="caution">
    <text evidence="2">The sequence shown here is derived from an EMBL/GenBank/DDBJ whole genome shotgun (WGS) entry which is preliminary data.</text>
</comment>